<proteinExistence type="predicted"/>
<dbReference type="Proteomes" id="UP000030625">
    <property type="component" value="Chromosome"/>
</dbReference>
<dbReference type="AlphaFoldDB" id="A0A0A7I5F5"/>
<dbReference type="Gene3D" id="3.40.960.10">
    <property type="entry name" value="VSR Endonuclease"/>
    <property type="match status" value="1"/>
</dbReference>
<organism evidence="2 3">
    <name type="scientific">Bifidobacterium catenulatum PV20-2</name>
    <dbReference type="NCBI Taxonomy" id="1447716"/>
    <lineage>
        <taxon>Bacteria</taxon>
        <taxon>Bacillati</taxon>
        <taxon>Actinomycetota</taxon>
        <taxon>Actinomycetes</taxon>
        <taxon>Bifidobacteriales</taxon>
        <taxon>Bifidobacteriaceae</taxon>
        <taxon>Bifidobacterium</taxon>
    </lineage>
</organism>
<dbReference type="OrthoDB" id="3173471at2"/>
<dbReference type="STRING" id="1447716.AH68_02410"/>
<evidence type="ECO:0000259" key="1">
    <source>
        <dbReference type="Pfam" id="PF04480"/>
    </source>
</evidence>
<protein>
    <recommendedName>
        <fullName evidence="1">DUF559 domain-containing protein</fullName>
    </recommendedName>
</protein>
<feature type="domain" description="DUF559" evidence="1">
    <location>
        <begin position="212"/>
        <end position="266"/>
    </location>
</feature>
<dbReference type="KEGG" id="bka:AH68_02410"/>
<reference evidence="2 3" key="1">
    <citation type="journal article" date="2015" name="Genome Announc.">
        <title>Complete and Assembled Genome Sequence of Bifidobacterium kashiwanohense PV20-2, Isolated from the Feces of an Anemic Kenyan Infant.</title>
        <authorList>
            <person name="Vazquez-Gutierrez P."/>
            <person name="Lacroix C."/>
            <person name="Chassard C."/>
            <person name="Klumpp J."/>
            <person name="Jans C."/>
            <person name="Stevens M.J."/>
        </authorList>
    </citation>
    <scope>NUCLEOTIDE SEQUENCE [LARGE SCALE GENOMIC DNA]</scope>
    <source>
        <strain evidence="2 3">PV20-2</strain>
    </source>
</reference>
<sequence>MDNGAQYSESLAQLRARTIEQCLAAQQRTGKQLVFTHSTALCLQRTEMPRYPDQQMLSSLHALATDNNARTHLQNVQFELWTGPIIETATHYGKIRHTDPVTTWAMHANRLPQEELITLGDSMLRRNQRFPQVCIDDFHEYLERLKDFSNYANANRQRPIRGIRKMQHALQLMREGTDSSQESRCRIALIRNGLPCPKVNWKVRLNNGKIALLDMAYPDIKVAIEYDGRHHAGQWLADSKRREALEDDGWAYIQVTAENLMNDFEERALAQRVADRMSQRLSTPIMLCQRMPSGRIHIRITSLANGSRKILI</sequence>
<name>A0A0A7I5F5_9BIFI</name>
<dbReference type="InterPro" id="IPR011335">
    <property type="entry name" value="Restrct_endonuc-II-like"/>
</dbReference>
<dbReference type="HOGENOM" id="CLU_052626_2_1_11"/>
<dbReference type="EMBL" id="CP007456">
    <property type="protein sequence ID" value="AIZ14079.1"/>
    <property type="molecule type" value="Genomic_DNA"/>
</dbReference>
<gene>
    <name evidence="2" type="ORF">AH68_02410</name>
</gene>
<dbReference type="SUPFAM" id="SSF52980">
    <property type="entry name" value="Restriction endonuclease-like"/>
    <property type="match status" value="1"/>
</dbReference>
<accession>A0A0A7I5F5</accession>
<evidence type="ECO:0000313" key="2">
    <source>
        <dbReference type="EMBL" id="AIZ14079.1"/>
    </source>
</evidence>
<dbReference type="Pfam" id="PF04480">
    <property type="entry name" value="DUF559"/>
    <property type="match status" value="1"/>
</dbReference>
<dbReference type="InterPro" id="IPR007569">
    <property type="entry name" value="DUF559"/>
</dbReference>
<evidence type="ECO:0000313" key="3">
    <source>
        <dbReference type="Proteomes" id="UP000030625"/>
    </source>
</evidence>